<evidence type="ECO:0000313" key="2">
    <source>
        <dbReference type="Proteomes" id="UP000196027"/>
    </source>
</evidence>
<dbReference type="AlphaFoldDB" id="A0A1Y0I6R6"/>
<dbReference type="NCBIfam" id="TIGR02610">
    <property type="entry name" value="PHA_gran_rgn"/>
    <property type="match status" value="1"/>
</dbReference>
<dbReference type="RefSeq" id="WP_087460231.1">
    <property type="nucleotide sequence ID" value="NZ_CP021425.1"/>
</dbReference>
<organism evidence="1 2">
    <name type="scientific">Oleiphilus messinensis</name>
    <dbReference type="NCBI Taxonomy" id="141451"/>
    <lineage>
        <taxon>Bacteria</taxon>
        <taxon>Pseudomonadati</taxon>
        <taxon>Pseudomonadota</taxon>
        <taxon>Gammaproteobacteria</taxon>
        <taxon>Oceanospirillales</taxon>
        <taxon>Oleiphilaceae</taxon>
        <taxon>Oleiphilus</taxon>
    </lineage>
</organism>
<proteinExistence type="predicted"/>
<accession>A0A1Y0I6R6</accession>
<dbReference type="EMBL" id="CP021425">
    <property type="protein sequence ID" value="ARU55093.1"/>
    <property type="molecule type" value="Genomic_DNA"/>
</dbReference>
<dbReference type="OrthoDB" id="287584at2"/>
<dbReference type="KEGG" id="ome:OLMES_1007"/>
<protein>
    <submittedName>
        <fullName evidence="1">Polyhydroxyalkanoic acid system protein</fullName>
    </submittedName>
</protein>
<reference evidence="1 2" key="1">
    <citation type="submission" date="2017-05" db="EMBL/GenBank/DDBJ databases">
        <title>Genomic insights into alkan degradation activity of Oleiphilus messinensis.</title>
        <authorList>
            <person name="Kozyavkin S.A."/>
            <person name="Slesarev A.I."/>
            <person name="Golyshin P.N."/>
            <person name="Korzhenkov A."/>
            <person name="Golyshina O.N."/>
            <person name="Toshchakov S.V."/>
        </authorList>
    </citation>
    <scope>NUCLEOTIDE SEQUENCE [LARGE SCALE GENOMIC DNA]</scope>
    <source>
        <strain evidence="1 2">ME102</strain>
    </source>
</reference>
<gene>
    <name evidence="1" type="ORF">OLMES_1007</name>
</gene>
<evidence type="ECO:0000313" key="1">
    <source>
        <dbReference type="EMBL" id="ARU55093.1"/>
    </source>
</evidence>
<name>A0A1Y0I6R6_9GAMM</name>
<sequence length="94" mass="10667">MSVIDITRHHTLDHDHALAKANELADSLADRFDVSCERCGDTLKFSRTGVKGQLSVEPTYIHIRLELGLLLRPFKSRIEHEIHNHLDGLIEDKG</sequence>
<dbReference type="Proteomes" id="UP000196027">
    <property type="component" value="Chromosome"/>
</dbReference>
<keyword evidence="2" id="KW-1185">Reference proteome</keyword>
<dbReference type="InterPro" id="IPR013433">
    <property type="entry name" value="PHA_gran_rgn"/>
</dbReference>
<dbReference type="Pfam" id="PF09650">
    <property type="entry name" value="PHA_gran_rgn"/>
    <property type="match status" value="1"/>
</dbReference>